<dbReference type="Pfam" id="PF13787">
    <property type="entry name" value="HXXEE"/>
    <property type="match status" value="1"/>
</dbReference>
<protein>
    <submittedName>
        <fullName evidence="2">HXXEE domain-containing protein</fullName>
    </submittedName>
</protein>
<proteinExistence type="predicted"/>
<dbReference type="RefSeq" id="WP_175993949.1">
    <property type="nucleotide sequence ID" value="NZ_CP053642.1"/>
</dbReference>
<reference evidence="2 3" key="1">
    <citation type="submission" date="2020-05" db="EMBL/GenBank/DDBJ databases">
        <title>Actinomyces sp. zg-325.</title>
        <authorList>
            <person name="Yang C."/>
        </authorList>
    </citation>
    <scope>NUCLEOTIDE SEQUENCE [LARGE SCALE GENOMIC DNA]</scope>
    <source>
        <strain evidence="3">zg-325</strain>
    </source>
</reference>
<keyword evidence="1" id="KW-0812">Transmembrane</keyword>
<dbReference type="Proteomes" id="UP000504752">
    <property type="component" value="Chromosome"/>
</dbReference>
<feature type="transmembrane region" description="Helical" evidence="1">
    <location>
        <begin position="54"/>
        <end position="72"/>
    </location>
</feature>
<sequence>MDRVDLATAGLFFSWAAHDLEEYVTMPSASRELAERIPWLPEELRRDGVSREHVRVAMGVMAVLFAVGSIQGQRSRGRSWLYQALLHGYGLHGFSHLGSAALSRGYTCGCATALPIVLSSWFWARRMLREEGIEVRPNWWVIPAFPIVTGIAHGAAHLVTRGRQGGSSGS</sequence>
<dbReference type="EMBL" id="CP053642">
    <property type="protein sequence ID" value="QKD78872.1"/>
    <property type="molecule type" value="Genomic_DNA"/>
</dbReference>
<dbReference type="KEGG" id="amam:HPC72_00060"/>
<name>A0A6M8AZN0_9ACTO</name>
<accession>A0A6M8AZN0</accession>
<gene>
    <name evidence="2" type="ORF">HPC72_00060</name>
</gene>
<dbReference type="AlphaFoldDB" id="A0A6M8AZN0"/>
<evidence type="ECO:0000256" key="1">
    <source>
        <dbReference type="SAM" id="Phobius"/>
    </source>
</evidence>
<evidence type="ECO:0000313" key="2">
    <source>
        <dbReference type="EMBL" id="QKD78872.1"/>
    </source>
</evidence>
<keyword evidence="1" id="KW-1133">Transmembrane helix</keyword>
<keyword evidence="3" id="KW-1185">Reference proteome</keyword>
<organism evidence="2 3">
    <name type="scientific">Actinomyces marmotae</name>
    <dbReference type="NCBI Taxonomy" id="2737173"/>
    <lineage>
        <taxon>Bacteria</taxon>
        <taxon>Bacillati</taxon>
        <taxon>Actinomycetota</taxon>
        <taxon>Actinomycetes</taxon>
        <taxon>Actinomycetales</taxon>
        <taxon>Actinomycetaceae</taxon>
        <taxon>Actinomyces</taxon>
    </lineage>
</organism>
<dbReference type="InterPro" id="IPR025671">
    <property type="entry name" value="HXXEE"/>
</dbReference>
<feature type="transmembrane region" description="Helical" evidence="1">
    <location>
        <begin position="104"/>
        <end position="124"/>
    </location>
</feature>
<keyword evidence="1" id="KW-0472">Membrane</keyword>
<evidence type="ECO:0000313" key="3">
    <source>
        <dbReference type="Proteomes" id="UP000504752"/>
    </source>
</evidence>